<dbReference type="EC" id="2.1.1.37" evidence="6"/>
<sequence length="727" mass="81777">MKVVSLFSGIGGIDLGLVNAGHEIILQVENNPHCIQVLKKNFPATAIVLDIVTLQSLPEETDIVVAGFPCQDLSTENQNRAGIEKGLRSSLVSHVFRLLRSKKVPWVIFENVPGLLNWHWNQTPPQQPGIAYITRELEQLDYRWAYRVVDLASFGIPHSRSRVFIVASIHGDPRDILLSQDIHCQGQCSNMFPSKSNECYTCSCQQPSIDSNTVACVDLGEKRHPPYLNILHCLTTANGRRTCIVRNAYNNINDTKKSCTMLDVRDAERLFGFPEGWTESCYPIINPDKPAASKFDCKIQTQKRLSVLGNSCAVPIFFWIGQQLNEPYISKFMMASIGRPFVAECPGFRDTSAWPCCAWNVSPQLFWKGRYGISGISSSPKLYPYIKLGDFLRYGDDIPNSTICKKFLMRLKKQGFELLDFVVNGMLRTHKPVVQERLGSSSDVSESDEPQIYCENQNDNNSPTNDSNESEGEKIMFASYSLYGNMSPKVLWPVISVRSKGATILKCDSIKDSYTPITSDHQFVIMGSDQILISSKETECQEFFSSYGRARSQLICSSQKENYIVSIDQALSKFRAQNLDYFDIFEQGTTPSLKKAQPCGNCKVCIKANKRVLDAKTKNLQTSLRLQTNPMRKEQQVTKEPSRSLYDSCPLILSTRLAHQGHQGAAIALLQARAVGKRVKILWSHDNEFFGGTITNFDPLSFTHSVLYDDADEDPGLQMWREIIISI</sequence>
<evidence type="ECO:0000256" key="1">
    <source>
        <dbReference type="ARBA" id="ARBA00022603"/>
    </source>
</evidence>
<dbReference type="PRINTS" id="PR00105">
    <property type="entry name" value="C5METTRFRASE"/>
</dbReference>
<organism evidence="8 9">
    <name type="scientific">Bathycoccus prasinos</name>
    <dbReference type="NCBI Taxonomy" id="41875"/>
    <lineage>
        <taxon>Eukaryota</taxon>
        <taxon>Viridiplantae</taxon>
        <taxon>Chlorophyta</taxon>
        <taxon>Mamiellophyceae</taxon>
        <taxon>Mamiellales</taxon>
        <taxon>Bathycoccaceae</taxon>
        <taxon>Bathycoccus</taxon>
    </lineage>
</organism>
<dbReference type="CDD" id="cd20404">
    <property type="entry name" value="Tudor_Agenet_AtEML-like"/>
    <property type="match status" value="1"/>
</dbReference>
<dbReference type="SUPFAM" id="SSF53335">
    <property type="entry name" value="S-adenosyl-L-methionine-dependent methyltransferases"/>
    <property type="match status" value="1"/>
</dbReference>
<dbReference type="GO" id="GO:0032259">
    <property type="term" value="P:methylation"/>
    <property type="evidence" value="ECO:0007669"/>
    <property type="project" value="UniProtKB-KW"/>
</dbReference>
<dbReference type="EMBL" id="FO082265">
    <property type="protein sequence ID" value="CCO19577.1"/>
    <property type="molecule type" value="Genomic_DNA"/>
</dbReference>
<reference evidence="8 9" key="1">
    <citation type="submission" date="2011-10" db="EMBL/GenBank/DDBJ databases">
        <authorList>
            <person name="Genoscope - CEA"/>
        </authorList>
    </citation>
    <scope>NUCLEOTIDE SEQUENCE [LARGE SCALE GENOMIC DNA]</scope>
    <source>
        <strain evidence="8 9">RCC 1105</strain>
    </source>
</reference>
<protein>
    <recommendedName>
        <fullName evidence="6">Cytosine-specific methyltransferase</fullName>
        <ecNumber evidence="6">2.1.1.37</ecNumber>
    </recommendedName>
</protein>
<evidence type="ECO:0000256" key="3">
    <source>
        <dbReference type="ARBA" id="ARBA00022691"/>
    </source>
</evidence>
<comment type="similarity">
    <text evidence="4 5">Belongs to the class I-like SAM-binding methyltransferase superfamily. C5-methyltransferase family.</text>
</comment>
<dbReference type="Gene3D" id="3.40.50.150">
    <property type="entry name" value="Vaccinia Virus protein VP39"/>
    <property type="match status" value="1"/>
</dbReference>
<dbReference type="PROSITE" id="PS51679">
    <property type="entry name" value="SAM_MT_C5"/>
    <property type="match status" value="1"/>
</dbReference>
<dbReference type="PANTHER" id="PTHR46098">
    <property type="entry name" value="TRNA (CYTOSINE(38)-C(5))-METHYLTRANSFERASE"/>
    <property type="match status" value="1"/>
</dbReference>
<gene>
    <name evidence="8" type="ordered locus">Bathy14g03130</name>
</gene>
<dbReference type="OrthoDB" id="496767at2759"/>
<dbReference type="PROSITE" id="PS00094">
    <property type="entry name" value="C5_MTASE_1"/>
    <property type="match status" value="1"/>
</dbReference>
<dbReference type="KEGG" id="bpg:Bathy14g03130"/>
<feature type="active site" evidence="4">
    <location>
        <position position="70"/>
    </location>
</feature>
<feature type="region of interest" description="Disordered" evidence="7">
    <location>
        <begin position="438"/>
        <end position="470"/>
    </location>
</feature>
<dbReference type="InterPro" id="IPR029063">
    <property type="entry name" value="SAM-dependent_MTases_sf"/>
</dbReference>
<dbReference type="Pfam" id="PF00145">
    <property type="entry name" value="DNA_methylase"/>
    <property type="match status" value="1"/>
</dbReference>
<accession>K8EMX4</accession>
<comment type="catalytic activity">
    <reaction evidence="6">
        <text>a 2'-deoxycytidine in DNA + S-adenosyl-L-methionine = a 5-methyl-2'-deoxycytidine in DNA + S-adenosyl-L-homocysteine + H(+)</text>
        <dbReference type="Rhea" id="RHEA:13681"/>
        <dbReference type="Rhea" id="RHEA-COMP:11369"/>
        <dbReference type="Rhea" id="RHEA-COMP:11370"/>
        <dbReference type="ChEBI" id="CHEBI:15378"/>
        <dbReference type="ChEBI" id="CHEBI:57856"/>
        <dbReference type="ChEBI" id="CHEBI:59789"/>
        <dbReference type="ChEBI" id="CHEBI:85452"/>
        <dbReference type="ChEBI" id="CHEBI:85454"/>
        <dbReference type="EC" id="2.1.1.37"/>
    </reaction>
</comment>
<dbReference type="AlphaFoldDB" id="K8EMX4"/>
<keyword evidence="1 4" id="KW-0489">Methyltransferase</keyword>
<dbReference type="RefSeq" id="XP_007509120.1">
    <property type="nucleotide sequence ID" value="XM_007509058.1"/>
</dbReference>
<dbReference type="eggNOG" id="ENOG502SG13">
    <property type="taxonomic scope" value="Eukaryota"/>
</dbReference>
<dbReference type="NCBIfam" id="TIGR00675">
    <property type="entry name" value="dcm"/>
    <property type="match status" value="1"/>
</dbReference>
<dbReference type="InterPro" id="IPR001525">
    <property type="entry name" value="C5_MeTfrase"/>
</dbReference>
<evidence type="ECO:0000256" key="7">
    <source>
        <dbReference type="SAM" id="MobiDB-lite"/>
    </source>
</evidence>
<name>K8EMX4_9CHLO</name>
<evidence type="ECO:0000313" key="9">
    <source>
        <dbReference type="Proteomes" id="UP000198341"/>
    </source>
</evidence>
<dbReference type="PANTHER" id="PTHR46098:SF1">
    <property type="entry name" value="TRNA (CYTOSINE(38)-C(5))-METHYLTRANSFERASE"/>
    <property type="match status" value="1"/>
</dbReference>
<evidence type="ECO:0000256" key="4">
    <source>
        <dbReference type="PROSITE-ProRule" id="PRU01016"/>
    </source>
</evidence>
<keyword evidence="9" id="KW-1185">Reference proteome</keyword>
<dbReference type="InterPro" id="IPR050750">
    <property type="entry name" value="C5-MTase"/>
</dbReference>
<dbReference type="GO" id="GO:0003886">
    <property type="term" value="F:DNA (cytosine-5-)-methyltransferase activity"/>
    <property type="evidence" value="ECO:0007669"/>
    <property type="project" value="UniProtKB-EC"/>
</dbReference>
<dbReference type="Proteomes" id="UP000198341">
    <property type="component" value="Chromosome 14"/>
</dbReference>
<keyword evidence="3 4" id="KW-0949">S-adenosyl-L-methionine</keyword>
<keyword evidence="2 4" id="KW-0808">Transferase</keyword>
<evidence type="ECO:0000313" key="8">
    <source>
        <dbReference type="EMBL" id="CCO19577.1"/>
    </source>
</evidence>
<dbReference type="InterPro" id="IPR018117">
    <property type="entry name" value="C5_DNA_meth_AS"/>
</dbReference>
<evidence type="ECO:0000256" key="6">
    <source>
        <dbReference type="RuleBase" id="RU000417"/>
    </source>
</evidence>
<feature type="compositionally biased region" description="Polar residues" evidence="7">
    <location>
        <begin position="454"/>
        <end position="467"/>
    </location>
</feature>
<evidence type="ECO:0000256" key="2">
    <source>
        <dbReference type="ARBA" id="ARBA00022679"/>
    </source>
</evidence>
<dbReference type="GeneID" id="19011922"/>
<evidence type="ECO:0000256" key="5">
    <source>
        <dbReference type="RuleBase" id="RU000416"/>
    </source>
</evidence>
<proteinExistence type="inferred from homology"/>
<dbReference type="Gene3D" id="2.30.30.140">
    <property type="match status" value="1"/>
</dbReference>